<evidence type="ECO:0000256" key="5">
    <source>
        <dbReference type="ARBA" id="ARBA00022737"/>
    </source>
</evidence>
<evidence type="ECO:0000259" key="12">
    <source>
        <dbReference type="PROSITE" id="PS50853"/>
    </source>
</evidence>
<protein>
    <submittedName>
        <fullName evidence="14 15">Interleukin-6 receptor subunit beta-like isoform X1</fullName>
    </submittedName>
</protein>
<evidence type="ECO:0000256" key="9">
    <source>
        <dbReference type="ARBA" id="ARBA00023180"/>
    </source>
</evidence>
<dbReference type="Pfam" id="PF00041">
    <property type="entry name" value="fn3"/>
    <property type="match status" value="1"/>
</dbReference>
<proteinExistence type="inferred from homology"/>
<name>A0A6J2VDN4_CHACN</name>
<dbReference type="OrthoDB" id="9884260at2759"/>
<keyword evidence="3 10" id="KW-0812">Transmembrane</keyword>
<keyword evidence="8" id="KW-0675">Receptor</keyword>
<dbReference type="CDD" id="cd00063">
    <property type="entry name" value="FN3"/>
    <property type="match status" value="3"/>
</dbReference>
<dbReference type="PANTHER" id="PTHR48423">
    <property type="entry name" value="INTERLEUKIN-27 RECEPTOR SUBUNIT ALPHA"/>
    <property type="match status" value="1"/>
</dbReference>
<evidence type="ECO:0000256" key="2">
    <source>
        <dbReference type="ARBA" id="ARBA00008921"/>
    </source>
</evidence>
<comment type="subcellular location">
    <subcellularLocation>
        <location evidence="1">Membrane</location>
        <topology evidence="1">Single-pass type I membrane protein</topology>
    </subcellularLocation>
</comment>
<evidence type="ECO:0000313" key="14">
    <source>
        <dbReference type="RefSeq" id="XP_030629913.1"/>
    </source>
</evidence>
<dbReference type="Proteomes" id="UP000504632">
    <property type="component" value="Chromosome 5"/>
</dbReference>
<dbReference type="GeneID" id="115811724"/>
<feature type="domain" description="Fibronectin type-III" evidence="12">
    <location>
        <begin position="136"/>
        <end position="241"/>
    </location>
</feature>
<dbReference type="SMART" id="SM00060">
    <property type="entry name" value="FN3"/>
    <property type="match status" value="3"/>
</dbReference>
<feature type="transmembrane region" description="Helical" evidence="10">
    <location>
        <begin position="537"/>
        <end position="557"/>
    </location>
</feature>
<evidence type="ECO:0000313" key="16">
    <source>
        <dbReference type="RefSeq" id="XP_030629915.1"/>
    </source>
</evidence>
<evidence type="ECO:0000313" key="15">
    <source>
        <dbReference type="RefSeq" id="XP_030629914.1"/>
    </source>
</evidence>
<keyword evidence="13" id="KW-1185">Reference proteome</keyword>
<organism evidence="13 14">
    <name type="scientific">Chanos chanos</name>
    <name type="common">Milkfish</name>
    <name type="synonym">Mugil chanos</name>
    <dbReference type="NCBI Taxonomy" id="29144"/>
    <lineage>
        <taxon>Eukaryota</taxon>
        <taxon>Metazoa</taxon>
        <taxon>Chordata</taxon>
        <taxon>Craniata</taxon>
        <taxon>Vertebrata</taxon>
        <taxon>Euteleostomi</taxon>
        <taxon>Actinopterygii</taxon>
        <taxon>Neopterygii</taxon>
        <taxon>Teleostei</taxon>
        <taxon>Ostariophysi</taxon>
        <taxon>Gonorynchiformes</taxon>
        <taxon>Chanidae</taxon>
        <taxon>Chanos</taxon>
    </lineage>
</organism>
<dbReference type="SUPFAM" id="SSF49265">
    <property type="entry name" value="Fibronectin type III"/>
    <property type="match status" value="3"/>
</dbReference>
<feature type="signal peptide" evidence="11">
    <location>
        <begin position="1"/>
        <end position="19"/>
    </location>
</feature>
<keyword evidence="9" id="KW-0325">Glycoprotein</keyword>
<feature type="domain" description="Fibronectin type-III" evidence="12">
    <location>
        <begin position="347"/>
        <end position="441"/>
    </location>
</feature>
<evidence type="ECO:0000256" key="8">
    <source>
        <dbReference type="ARBA" id="ARBA00023170"/>
    </source>
</evidence>
<dbReference type="PANTHER" id="PTHR48423:SF1">
    <property type="entry name" value="INTERLEUKIN-27 RECEPTOR SUBUNIT ALPHA"/>
    <property type="match status" value="1"/>
</dbReference>
<sequence length="674" mass="74589">MDLLIRFLTWISTVHMIFGLDTSLSNPMCTLTAPSQTPVISQCELMEHANITCHWEPGNNALEIFNYTLNVNRTVDQNGAFFQAMGSCTTKATSCSVTIDTVRGFYCVDVLAHGPRGSIRSPRRCLNGILDVKLYPLEKIWAEKLPGRPRCLRVGWSKLTSSHIPSSLKEEWRHGVLQLEFSTPQQPRPHTVNIPIQEDPKELCGLWPGTTYTVRIRAQDKRADRHWSAWSPSVQSSTDEAAPAAAPEMWRHIEPVNLEGMRRITLLWKRVPWPLANAQILHYDASCSSELDKSQWDCAPLNGSSTSCVFSAPSLPCTCTLTAFNSAGTSPLAQLHIPGSLKTVPSLPFPIRVTPLGDFSLEVQWTDTIGQSMSGFVVEWFCLLDTSGVGLHWKRLDRSVRSFVITDGVQPEIPYNVSVLAVYGTVPRAKSTVTTFTRQGAPSVGPAVVVLDIGSSSVTLRWDPLPIDKQRGFIHHYSLEYNTGGRNKSLILDGSVHQFTLTGLSGQCNIRVKAYTEAGGTEGPWITVAVGRGDIPVITILWCVISTAVFVLMSLILRIGLKRYICPNVPDPSKSSLSNWYPGQLWQKGKTSPVSKSFKSPFCAVIHLGKIDGMDYSYAEVWDCDTAQTKADSEEVESSSTGYEDGYKQYWHSHQHSQFCEPEPQGLITAATTN</sequence>
<keyword evidence="6 10" id="KW-1133">Transmembrane helix</keyword>
<reference evidence="14 15" key="1">
    <citation type="submission" date="2025-04" db="UniProtKB">
        <authorList>
            <consortium name="RefSeq"/>
        </authorList>
    </citation>
    <scope>IDENTIFICATION</scope>
</reference>
<feature type="domain" description="Fibronectin type-III" evidence="12">
    <location>
        <begin position="246"/>
        <end position="346"/>
    </location>
</feature>
<dbReference type="PROSITE" id="PS50853">
    <property type="entry name" value="FN3"/>
    <property type="match status" value="4"/>
</dbReference>
<dbReference type="InterPro" id="IPR036116">
    <property type="entry name" value="FN3_sf"/>
</dbReference>
<dbReference type="InterPro" id="IPR003961">
    <property type="entry name" value="FN3_dom"/>
</dbReference>
<dbReference type="RefSeq" id="XP_030629915.1">
    <property type="nucleotide sequence ID" value="XM_030774055.1"/>
</dbReference>
<evidence type="ECO:0000256" key="7">
    <source>
        <dbReference type="ARBA" id="ARBA00023136"/>
    </source>
</evidence>
<dbReference type="AlphaFoldDB" id="A0A6J2VDN4"/>
<comment type="similarity">
    <text evidence="2">Belongs to the type I cytokine receptor family. Type 2 subfamily.</text>
</comment>
<dbReference type="GO" id="GO:0005886">
    <property type="term" value="C:plasma membrane"/>
    <property type="evidence" value="ECO:0007669"/>
    <property type="project" value="UniProtKB-ARBA"/>
</dbReference>
<evidence type="ECO:0000256" key="4">
    <source>
        <dbReference type="ARBA" id="ARBA00022729"/>
    </source>
</evidence>
<keyword evidence="7 10" id="KW-0472">Membrane</keyword>
<dbReference type="InterPro" id="IPR052672">
    <property type="entry name" value="Type1_Cytokine_Rcpt_Type2"/>
</dbReference>
<evidence type="ECO:0000313" key="13">
    <source>
        <dbReference type="Proteomes" id="UP000504632"/>
    </source>
</evidence>
<keyword evidence="5" id="KW-0677">Repeat</keyword>
<dbReference type="Gene3D" id="2.60.40.10">
    <property type="entry name" value="Immunoglobulins"/>
    <property type="match status" value="5"/>
</dbReference>
<dbReference type="RefSeq" id="XP_030629914.1">
    <property type="nucleotide sequence ID" value="XM_030774054.1"/>
</dbReference>
<keyword evidence="4 11" id="KW-0732">Signal</keyword>
<feature type="chain" id="PRO_5044642820" evidence="11">
    <location>
        <begin position="20"/>
        <end position="674"/>
    </location>
</feature>
<accession>A0A6J2VDN4</accession>
<evidence type="ECO:0000256" key="3">
    <source>
        <dbReference type="ARBA" id="ARBA00022692"/>
    </source>
</evidence>
<feature type="domain" description="Fibronectin type-III" evidence="12">
    <location>
        <begin position="442"/>
        <end position="536"/>
    </location>
</feature>
<evidence type="ECO:0000256" key="6">
    <source>
        <dbReference type="ARBA" id="ARBA00022989"/>
    </source>
</evidence>
<dbReference type="InterPro" id="IPR013783">
    <property type="entry name" value="Ig-like_fold"/>
</dbReference>
<evidence type="ECO:0000256" key="11">
    <source>
        <dbReference type="SAM" id="SignalP"/>
    </source>
</evidence>
<evidence type="ECO:0000256" key="10">
    <source>
        <dbReference type="SAM" id="Phobius"/>
    </source>
</evidence>
<dbReference type="RefSeq" id="XP_030629913.1">
    <property type="nucleotide sequence ID" value="XM_030774053.1"/>
</dbReference>
<evidence type="ECO:0000256" key="1">
    <source>
        <dbReference type="ARBA" id="ARBA00004479"/>
    </source>
</evidence>
<gene>
    <name evidence="14 15 16" type="primary">LOC115811724</name>
</gene>